<feature type="non-terminal residue" evidence="3">
    <location>
        <position position="1"/>
    </location>
</feature>
<organism evidence="3 4">
    <name type="scientific">Didymodactylos carnosus</name>
    <dbReference type="NCBI Taxonomy" id="1234261"/>
    <lineage>
        <taxon>Eukaryota</taxon>
        <taxon>Metazoa</taxon>
        <taxon>Spiralia</taxon>
        <taxon>Gnathifera</taxon>
        <taxon>Rotifera</taxon>
        <taxon>Eurotatoria</taxon>
        <taxon>Bdelloidea</taxon>
        <taxon>Philodinida</taxon>
        <taxon>Philodinidae</taxon>
        <taxon>Didymodactylos</taxon>
    </lineage>
</organism>
<evidence type="ECO:0000313" key="4">
    <source>
        <dbReference type="Proteomes" id="UP000682733"/>
    </source>
</evidence>
<sequence>EEEEENTDDDRSGDEDGDDEEMMKTITMKENDLTQVKLNQLPQYATEVISNIKLAKEVVRYIKRVNLNQELEKVHTVTLKQCTVVRWLSMSALLESLVKAHHQLRITMTNNDAIHRLNKLQMETIEKLAEMLEPFKDVMTRIQSSITPSIHTVIPAVFHLREHLTVTRTDKQNEKKVRYTQAMNYFKTRALQLLNIMFEIQDVYWCAYFLNPKTRHLAGDTAQEVEHCHELIRDLVEDEKEFISSTHNDTSHHKQQTPSPSPTATAQTPPR</sequence>
<gene>
    <name evidence="2" type="ORF">OVA965_LOCUS43954</name>
    <name evidence="3" type="ORF">TMI583_LOCUS46453</name>
</gene>
<dbReference type="SUPFAM" id="SSF53098">
    <property type="entry name" value="Ribonuclease H-like"/>
    <property type="match status" value="1"/>
</dbReference>
<dbReference type="Proteomes" id="UP000682733">
    <property type="component" value="Unassembled WGS sequence"/>
</dbReference>
<dbReference type="EMBL" id="CAJOBA010086438">
    <property type="protein sequence ID" value="CAF4465506.1"/>
    <property type="molecule type" value="Genomic_DNA"/>
</dbReference>
<proteinExistence type="predicted"/>
<evidence type="ECO:0000313" key="3">
    <source>
        <dbReference type="EMBL" id="CAF4465506.1"/>
    </source>
</evidence>
<comment type="caution">
    <text evidence="3">The sequence shown here is derived from an EMBL/GenBank/DDBJ whole genome shotgun (WGS) entry which is preliminary data.</text>
</comment>
<evidence type="ECO:0000313" key="2">
    <source>
        <dbReference type="EMBL" id="CAF1635164.1"/>
    </source>
</evidence>
<dbReference type="AlphaFoldDB" id="A0A8S2WVZ7"/>
<dbReference type="Proteomes" id="UP000677228">
    <property type="component" value="Unassembled WGS sequence"/>
</dbReference>
<protein>
    <submittedName>
        <fullName evidence="3">Uncharacterized protein</fullName>
    </submittedName>
</protein>
<name>A0A8S2WVZ7_9BILA</name>
<reference evidence="3" key="1">
    <citation type="submission" date="2021-02" db="EMBL/GenBank/DDBJ databases">
        <authorList>
            <person name="Nowell W R."/>
        </authorList>
    </citation>
    <scope>NUCLEOTIDE SEQUENCE</scope>
</reference>
<feature type="compositionally biased region" description="Low complexity" evidence="1">
    <location>
        <begin position="256"/>
        <end position="271"/>
    </location>
</feature>
<accession>A0A8S2WVZ7</accession>
<feature type="non-terminal residue" evidence="3">
    <location>
        <position position="271"/>
    </location>
</feature>
<dbReference type="InterPro" id="IPR012337">
    <property type="entry name" value="RNaseH-like_sf"/>
</dbReference>
<dbReference type="EMBL" id="CAJNOK010060305">
    <property type="protein sequence ID" value="CAF1635164.1"/>
    <property type="molecule type" value="Genomic_DNA"/>
</dbReference>
<feature type="region of interest" description="Disordered" evidence="1">
    <location>
        <begin position="1"/>
        <end position="20"/>
    </location>
</feature>
<feature type="region of interest" description="Disordered" evidence="1">
    <location>
        <begin position="242"/>
        <end position="271"/>
    </location>
</feature>
<evidence type="ECO:0000256" key="1">
    <source>
        <dbReference type="SAM" id="MobiDB-lite"/>
    </source>
</evidence>